<gene>
    <name evidence="1" type="ORF">HSX42_18020</name>
</gene>
<dbReference type="RefSeq" id="WP_311088180.1">
    <property type="nucleotide sequence ID" value="NZ_CP133461.1"/>
</dbReference>
<dbReference type="EMBL" id="CP133461">
    <property type="protein sequence ID" value="WMV76074.1"/>
    <property type="molecule type" value="Genomic_DNA"/>
</dbReference>
<name>A0ABY9QAY9_GEOTD</name>
<evidence type="ECO:0000313" key="1">
    <source>
        <dbReference type="EMBL" id="WMV76074.1"/>
    </source>
</evidence>
<keyword evidence="2" id="KW-1185">Reference proteome</keyword>
<sequence>MIGGLHPSISTMTSDVLYPHHAPLFLSMNETTTLPFSDFTNQPFFLKQCPALRLLVLQAESKQKHFCEGARYEPNERMPRLGEWFVGTLILTKGFVKTAGNITRELANKWYQNNNLYDFGL</sequence>
<reference evidence="1 2" key="1">
    <citation type="submission" date="2023-08" db="EMBL/GenBank/DDBJ databases">
        <title>Complete genome sequence of Geobacillus thermodenitrificans K1041, a genetically tractable strain representative of the genus Geobacillus.</title>
        <authorList>
            <person name="Kani S."/>
            <person name="Suzuki H."/>
        </authorList>
    </citation>
    <scope>NUCLEOTIDE SEQUENCE [LARGE SCALE GENOMIC DNA]</scope>
    <source>
        <strain evidence="1 2">K1041</strain>
    </source>
</reference>
<organism evidence="1 2">
    <name type="scientific">Geobacillus thermodenitrificans</name>
    <dbReference type="NCBI Taxonomy" id="33940"/>
    <lineage>
        <taxon>Bacteria</taxon>
        <taxon>Bacillati</taxon>
        <taxon>Bacillota</taxon>
        <taxon>Bacilli</taxon>
        <taxon>Bacillales</taxon>
        <taxon>Anoxybacillaceae</taxon>
        <taxon>Geobacillus</taxon>
    </lineage>
</organism>
<evidence type="ECO:0000313" key="2">
    <source>
        <dbReference type="Proteomes" id="UP001297580"/>
    </source>
</evidence>
<proteinExistence type="predicted"/>
<accession>A0ABY9QAY9</accession>
<dbReference type="Proteomes" id="UP001297580">
    <property type="component" value="Chromosome"/>
</dbReference>
<protein>
    <submittedName>
        <fullName evidence="1">Uncharacterized protein</fullName>
    </submittedName>
</protein>